<dbReference type="Gene3D" id="1.10.3210.10">
    <property type="entry name" value="Hypothetical protein af1432"/>
    <property type="match status" value="1"/>
</dbReference>
<dbReference type="AlphaFoldDB" id="A0A2J6WKU2"/>
<dbReference type="SUPFAM" id="SSF109604">
    <property type="entry name" value="HD-domain/PDEase-like"/>
    <property type="match status" value="1"/>
</dbReference>
<dbReference type="Pfam" id="PF13487">
    <property type="entry name" value="HD_5"/>
    <property type="match status" value="1"/>
</dbReference>
<protein>
    <submittedName>
        <fullName evidence="2">HD family phosphohydrolase</fullName>
    </submittedName>
</protein>
<proteinExistence type="predicted"/>
<dbReference type="CDD" id="cd00077">
    <property type="entry name" value="HDc"/>
    <property type="match status" value="1"/>
</dbReference>
<reference evidence="2 3" key="1">
    <citation type="submission" date="2018-01" db="EMBL/GenBank/DDBJ databases">
        <title>Metagenomic assembled genomes from two thermal pools in the Uzon Caldera, Kamchatka, Russia.</title>
        <authorList>
            <person name="Wilkins L."/>
            <person name="Ettinger C."/>
        </authorList>
    </citation>
    <scope>NUCLEOTIDE SEQUENCE [LARGE SCALE GENOMIC DNA]</scope>
    <source>
        <strain evidence="2">ZAV-04</strain>
    </source>
</reference>
<dbReference type="EMBL" id="PNIO01000035">
    <property type="protein sequence ID" value="PMP71017.1"/>
    <property type="molecule type" value="Genomic_DNA"/>
</dbReference>
<evidence type="ECO:0000259" key="1">
    <source>
        <dbReference type="PROSITE" id="PS51832"/>
    </source>
</evidence>
<comment type="caution">
    <text evidence="2">The sequence shown here is derived from an EMBL/GenBank/DDBJ whole genome shotgun (WGS) entry which is preliminary data.</text>
</comment>
<dbReference type="GO" id="GO:0016787">
    <property type="term" value="F:hydrolase activity"/>
    <property type="evidence" value="ECO:0007669"/>
    <property type="project" value="UniProtKB-KW"/>
</dbReference>
<dbReference type="Proteomes" id="UP000242288">
    <property type="component" value="Unassembled WGS sequence"/>
</dbReference>
<dbReference type="InterPro" id="IPR037522">
    <property type="entry name" value="HD_GYP_dom"/>
</dbReference>
<dbReference type="SMART" id="SM00471">
    <property type="entry name" value="HDc"/>
    <property type="match status" value="1"/>
</dbReference>
<name>A0A2J6WKU2_9BACT</name>
<evidence type="ECO:0000313" key="2">
    <source>
        <dbReference type="EMBL" id="PMP71017.1"/>
    </source>
</evidence>
<keyword evidence="2" id="KW-0378">Hydrolase</keyword>
<accession>A0A2J6WKU2</accession>
<dbReference type="PANTHER" id="PTHR43155">
    <property type="entry name" value="CYCLIC DI-GMP PHOSPHODIESTERASE PA4108-RELATED"/>
    <property type="match status" value="1"/>
</dbReference>
<organism evidence="2 3">
    <name type="scientific">Thermodesulfovibrio aggregans</name>
    <dbReference type="NCBI Taxonomy" id="86166"/>
    <lineage>
        <taxon>Bacteria</taxon>
        <taxon>Pseudomonadati</taxon>
        <taxon>Nitrospirota</taxon>
        <taxon>Thermodesulfovibrionia</taxon>
        <taxon>Thermodesulfovibrionales</taxon>
        <taxon>Thermodesulfovibrionaceae</taxon>
        <taxon>Thermodesulfovibrio</taxon>
    </lineage>
</organism>
<evidence type="ECO:0000313" key="3">
    <source>
        <dbReference type="Proteomes" id="UP000242288"/>
    </source>
</evidence>
<feature type="domain" description="HD-GYP" evidence="1">
    <location>
        <begin position="27"/>
        <end position="220"/>
    </location>
</feature>
<dbReference type="InterPro" id="IPR003607">
    <property type="entry name" value="HD/PDEase_dom"/>
</dbReference>
<dbReference type="PROSITE" id="PS51832">
    <property type="entry name" value="HD_GYP"/>
    <property type="match status" value="1"/>
</dbReference>
<sequence length="220" mass="24705">MVIKMKKLTKEQVFEIQKLCSIASQRNFINIHEFSEALGSAIDSKDKFTFKHSEQVAVISCMLALTLGFPGYAADIIHVAGHLHDIGKIYIPEIILLKPDKLTFEEFEIIKRHPEYGAKILSKVTLCVKTGICDMVLYHHERWNGSGYPKGLSKKDIPLGARIIAVADVLSALLQERPYRKAFSWDEAMEEITKNSGILFDPDVVNALIEVEGKVKHGLV</sequence>
<gene>
    <name evidence="2" type="ORF">C0186_04195</name>
</gene>